<evidence type="ECO:0000256" key="2">
    <source>
        <dbReference type="ARBA" id="ARBA00047761"/>
    </source>
</evidence>
<dbReference type="Proteomes" id="UP000823388">
    <property type="component" value="Chromosome 1K"/>
</dbReference>
<evidence type="ECO:0000256" key="3">
    <source>
        <dbReference type="ARBA" id="ARBA00048336"/>
    </source>
</evidence>
<dbReference type="AlphaFoldDB" id="A0A8T0XT41"/>
<dbReference type="SUPFAM" id="SSF81606">
    <property type="entry name" value="PP2C-like"/>
    <property type="match status" value="1"/>
</dbReference>
<dbReference type="Gene3D" id="3.60.40.10">
    <property type="entry name" value="PPM-type phosphatase domain"/>
    <property type="match status" value="1"/>
</dbReference>
<evidence type="ECO:0000313" key="5">
    <source>
        <dbReference type="EMBL" id="KAG2660293.1"/>
    </source>
</evidence>
<proteinExistence type="predicted"/>
<comment type="catalytic activity">
    <reaction evidence="3">
        <text>O-phospho-L-threonyl-[protein] + H2O = L-threonyl-[protein] + phosphate</text>
        <dbReference type="Rhea" id="RHEA:47004"/>
        <dbReference type="Rhea" id="RHEA-COMP:11060"/>
        <dbReference type="Rhea" id="RHEA-COMP:11605"/>
        <dbReference type="ChEBI" id="CHEBI:15377"/>
        <dbReference type="ChEBI" id="CHEBI:30013"/>
        <dbReference type="ChEBI" id="CHEBI:43474"/>
        <dbReference type="ChEBI" id="CHEBI:61977"/>
        <dbReference type="EC" id="3.1.3.16"/>
    </reaction>
</comment>
<feature type="domain" description="PPM-type phosphatase" evidence="4">
    <location>
        <begin position="25"/>
        <end position="125"/>
    </location>
</feature>
<dbReference type="Pfam" id="PF00481">
    <property type="entry name" value="PP2C"/>
    <property type="match status" value="1"/>
</dbReference>
<sequence length="156" mass="17710">MGASTSREGPLLLKFSEGGENARIKYAVSSVQDRRKNKKDDFAAVPDLDDLTSFFGVYDGHEGTEVALLCVTQLHTELRNHPDYQQDLANAMRMSFFRMDELLEQSDEWKELLLHDTCGPVQCLCLRACNSAYHWPCAQPPPPPTYRHKSQEAQHV</sequence>
<evidence type="ECO:0000256" key="1">
    <source>
        <dbReference type="ARBA" id="ARBA00013081"/>
    </source>
</evidence>
<dbReference type="InterPro" id="IPR036457">
    <property type="entry name" value="PPM-type-like_dom_sf"/>
</dbReference>
<protein>
    <recommendedName>
        <fullName evidence="1">protein-serine/threonine phosphatase</fullName>
        <ecNumber evidence="1">3.1.3.16</ecNumber>
    </recommendedName>
</protein>
<name>A0A8T0XT41_PANVG</name>
<evidence type="ECO:0000313" key="6">
    <source>
        <dbReference type="Proteomes" id="UP000823388"/>
    </source>
</evidence>
<gene>
    <name evidence="5" type="ORF">PVAP13_1KG419005</name>
</gene>
<keyword evidence="6" id="KW-1185">Reference proteome</keyword>
<reference evidence="5" key="1">
    <citation type="submission" date="2020-05" db="EMBL/GenBank/DDBJ databases">
        <title>WGS assembly of Panicum virgatum.</title>
        <authorList>
            <person name="Lovell J.T."/>
            <person name="Jenkins J."/>
            <person name="Shu S."/>
            <person name="Juenger T.E."/>
            <person name="Schmutz J."/>
        </authorList>
    </citation>
    <scope>NUCLEOTIDE SEQUENCE</scope>
    <source>
        <strain evidence="5">AP13</strain>
    </source>
</reference>
<dbReference type="EC" id="3.1.3.16" evidence="1"/>
<accession>A0A8T0XT41</accession>
<dbReference type="GO" id="GO:0004722">
    <property type="term" value="F:protein serine/threonine phosphatase activity"/>
    <property type="evidence" value="ECO:0007669"/>
    <property type="project" value="UniProtKB-EC"/>
</dbReference>
<evidence type="ECO:0000259" key="4">
    <source>
        <dbReference type="Pfam" id="PF00481"/>
    </source>
</evidence>
<comment type="catalytic activity">
    <reaction evidence="2">
        <text>O-phospho-L-seryl-[protein] + H2O = L-seryl-[protein] + phosphate</text>
        <dbReference type="Rhea" id="RHEA:20629"/>
        <dbReference type="Rhea" id="RHEA-COMP:9863"/>
        <dbReference type="Rhea" id="RHEA-COMP:11604"/>
        <dbReference type="ChEBI" id="CHEBI:15377"/>
        <dbReference type="ChEBI" id="CHEBI:29999"/>
        <dbReference type="ChEBI" id="CHEBI:43474"/>
        <dbReference type="ChEBI" id="CHEBI:83421"/>
        <dbReference type="EC" id="3.1.3.16"/>
    </reaction>
</comment>
<organism evidence="5 6">
    <name type="scientific">Panicum virgatum</name>
    <name type="common">Blackwell switchgrass</name>
    <dbReference type="NCBI Taxonomy" id="38727"/>
    <lineage>
        <taxon>Eukaryota</taxon>
        <taxon>Viridiplantae</taxon>
        <taxon>Streptophyta</taxon>
        <taxon>Embryophyta</taxon>
        <taxon>Tracheophyta</taxon>
        <taxon>Spermatophyta</taxon>
        <taxon>Magnoliopsida</taxon>
        <taxon>Liliopsida</taxon>
        <taxon>Poales</taxon>
        <taxon>Poaceae</taxon>
        <taxon>PACMAD clade</taxon>
        <taxon>Panicoideae</taxon>
        <taxon>Panicodae</taxon>
        <taxon>Paniceae</taxon>
        <taxon>Panicinae</taxon>
        <taxon>Panicum</taxon>
        <taxon>Panicum sect. Hiantes</taxon>
    </lineage>
</organism>
<dbReference type="InterPro" id="IPR001932">
    <property type="entry name" value="PPM-type_phosphatase-like_dom"/>
</dbReference>
<dbReference type="EMBL" id="CM029037">
    <property type="protein sequence ID" value="KAG2660293.1"/>
    <property type="molecule type" value="Genomic_DNA"/>
</dbReference>
<comment type="caution">
    <text evidence="5">The sequence shown here is derived from an EMBL/GenBank/DDBJ whole genome shotgun (WGS) entry which is preliminary data.</text>
</comment>